<proteinExistence type="predicted"/>
<feature type="transmembrane region" description="Helical" evidence="1">
    <location>
        <begin position="336"/>
        <end position="358"/>
    </location>
</feature>
<keyword evidence="1" id="KW-0472">Membrane</keyword>
<dbReference type="RefSeq" id="WP_134017726.1">
    <property type="nucleotide sequence ID" value="NZ_SOEC01000007.1"/>
</dbReference>
<name>A0A4R8G0I7_9GAMM</name>
<dbReference type="EMBL" id="SOEC01000007">
    <property type="protein sequence ID" value="TDX29462.1"/>
    <property type="molecule type" value="Genomic_DNA"/>
</dbReference>
<keyword evidence="1" id="KW-0812">Transmembrane</keyword>
<feature type="transmembrane region" description="Helical" evidence="1">
    <location>
        <begin position="302"/>
        <end position="324"/>
    </location>
</feature>
<keyword evidence="1" id="KW-1133">Transmembrane helix</keyword>
<protein>
    <submittedName>
        <fullName evidence="2">Uncharacterized protein involved in response to NO</fullName>
    </submittedName>
</protein>
<dbReference type="OrthoDB" id="9770040at2"/>
<reference evidence="2 3" key="1">
    <citation type="submission" date="2019-03" db="EMBL/GenBank/DDBJ databases">
        <title>Freshwater and sediment microbial communities from various areas in North America, analyzing microbe dynamics in response to fracking.</title>
        <authorList>
            <person name="Lamendella R."/>
        </authorList>
    </citation>
    <scope>NUCLEOTIDE SEQUENCE [LARGE SCALE GENOMIC DNA]</scope>
    <source>
        <strain evidence="2 3">6_TX</strain>
    </source>
</reference>
<dbReference type="AlphaFoldDB" id="A0A4R8G0I7"/>
<sequence>MVASDRLVRSMPLWRLAFRPFFLLGAAFSLLAMLVWGAFWHGQSLLQPYGGMLWWHQHEMLFGFTAAIVVGFLLTAVQNWTGQAGLSGVPLLALAGAWLLGRWLIAFPQGLPPLWLAGLDTVFLPLAAGVLAWPVIRVRQWRNLVFVPVLLVLALANALTHVALFAGDPLLLRGAMYLAVLLIALLMTILGGRVIPFFTSRRLQCPQASRPAWLEWCSIGGVAALALLQLASLAGLIVPVAVWAGVALIASVANTIRLLRWQGWLSWRDPLLWGLHVSYAFVCLGLAMWGVAALGWVPGSLAIHALTVGGMGTMMLAMMARVALGHTGRPIAAPKGIGIALGLMVTAAVLRAVMPALWPQVTHLTLSFAILAWSLAYALYLSLYAPVLLRKRVDGKPG</sequence>
<feature type="transmembrane region" description="Helical" evidence="1">
    <location>
        <begin position="60"/>
        <end position="77"/>
    </location>
</feature>
<feature type="transmembrane region" description="Helical" evidence="1">
    <location>
        <begin position="240"/>
        <end position="259"/>
    </location>
</feature>
<dbReference type="Proteomes" id="UP000294489">
    <property type="component" value="Unassembled WGS sequence"/>
</dbReference>
<feature type="transmembrane region" description="Helical" evidence="1">
    <location>
        <begin position="21"/>
        <end position="40"/>
    </location>
</feature>
<evidence type="ECO:0000256" key="1">
    <source>
        <dbReference type="SAM" id="Phobius"/>
    </source>
</evidence>
<feature type="transmembrane region" description="Helical" evidence="1">
    <location>
        <begin position="170"/>
        <end position="192"/>
    </location>
</feature>
<feature type="transmembrane region" description="Helical" evidence="1">
    <location>
        <begin position="89"/>
        <end position="108"/>
    </location>
</feature>
<feature type="transmembrane region" description="Helical" evidence="1">
    <location>
        <begin position="271"/>
        <end position="296"/>
    </location>
</feature>
<comment type="caution">
    <text evidence="2">The sequence shown here is derived from an EMBL/GenBank/DDBJ whole genome shotgun (WGS) entry which is preliminary data.</text>
</comment>
<feature type="transmembrane region" description="Helical" evidence="1">
    <location>
        <begin position="213"/>
        <end position="234"/>
    </location>
</feature>
<dbReference type="InterPro" id="IPR010266">
    <property type="entry name" value="NnrS"/>
</dbReference>
<gene>
    <name evidence="2" type="ORF">DFO67_107138</name>
</gene>
<feature type="transmembrane region" description="Helical" evidence="1">
    <location>
        <begin position="114"/>
        <end position="136"/>
    </location>
</feature>
<evidence type="ECO:0000313" key="2">
    <source>
        <dbReference type="EMBL" id="TDX29462.1"/>
    </source>
</evidence>
<evidence type="ECO:0000313" key="3">
    <source>
        <dbReference type="Proteomes" id="UP000294489"/>
    </source>
</evidence>
<accession>A0A4R8G0I7</accession>
<organism evidence="2 3">
    <name type="scientific">Modicisalibacter xianhensis</name>
    <dbReference type="NCBI Taxonomy" id="442341"/>
    <lineage>
        <taxon>Bacteria</taxon>
        <taxon>Pseudomonadati</taxon>
        <taxon>Pseudomonadota</taxon>
        <taxon>Gammaproteobacteria</taxon>
        <taxon>Oceanospirillales</taxon>
        <taxon>Halomonadaceae</taxon>
        <taxon>Modicisalibacter</taxon>
    </lineage>
</organism>
<dbReference type="Pfam" id="PF05940">
    <property type="entry name" value="NnrS"/>
    <property type="match status" value="1"/>
</dbReference>
<feature type="transmembrane region" description="Helical" evidence="1">
    <location>
        <begin position="143"/>
        <end position="164"/>
    </location>
</feature>
<feature type="transmembrane region" description="Helical" evidence="1">
    <location>
        <begin position="364"/>
        <end position="389"/>
    </location>
</feature>